<organism evidence="2 3">
    <name type="scientific">Trichinella murrelli</name>
    <dbReference type="NCBI Taxonomy" id="144512"/>
    <lineage>
        <taxon>Eukaryota</taxon>
        <taxon>Metazoa</taxon>
        <taxon>Ecdysozoa</taxon>
        <taxon>Nematoda</taxon>
        <taxon>Enoplea</taxon>
        <taxon>Dorylaimia</taxon>
        <taxon>Trichinellida</taxon>
        <taxon>Trichinellidae</taxon>
        <taxon>Trichinella</taxon>
    </lineage>
</organism>
<evidence type="ECO:0000313" key="2">
    <source>
        <dbReference type="EMBL" id="KRX42642.1"/>
    </source>
</evidence>
<keyword evidence="1" id="KW-1133">Transmembrane helix</keyword>
<keyword evidence="1" id="KW-0472">Membrane</keyword>
<reference evidence="2 3" key="1">
    <citation type="submission" date="2015-01" db="EMBL/GenBank/DDBJ databases">
        <title>Evolution of Trichinella species and genotypes.</title>
        <authorList>
            <person name="Korhonen P.K."/>
            <person name="Edoardo P."/>
            <person name="Giuseppe L.R."/>
            <person name="Gasser R.B."/>
        </authorList>
    </citation>
    <scope>NUCLEOTIDE SEQUENCE [LARGE SCALE GENOMIC DNA]</scope>
    <source>
        <strain evidence="2">ISS417</strain>
    </source>
</reference>
<feature type="transmembrane region" description="Helical" evidence="1">
    <location>
        <begin position="26"/>
        <end position="48"/>
    </location>
</feature>
<name>A0A0V0TUJ7_9BILA</name>
<comment type="caution">
    <text evidence="2">The sequence shown here is derived from an EMBL/GenBank/DDBJ whole genome shotgun (WGS) entry which is preliminary data.</text>
</comment>
<sequence>MLAFVAFAAVKQEFYSAFPSGERNSLIYLVIYVLGPVSSTCLLIVIHCRPYYCHEDRPAHASA</sequence>
<dbReference type="EMBL" id="JYDJ01000139">
    <property type="protein sequence ID" value="KRX42642.1"/>
    <property type="molecule type" value="Genomic_DNA"/>
</dbReference>
<proteinExistence type="predicted"/>
<keyword evidence="3" id="KW-1185">Reference proteome</keyword>
<keyword evidence="1" id="KW-0812">Transmembrane</keyword>
<gene>
    <name evidence="2" type="ORF">T05_13483</name>
</gene>
<dbReference type="Proteomes" id="UP000055048">
    <property type="component" value="Unassembled WGS sequence"/>
</dbReference>
<dbReference type="AlphaFoldDB" id="A0A0V0TUJ7"/>
<protein>
    <submittedName>
        <fullName evidence="2">Uncharacterized protein</fullName>
    </submittedName>
</protein>
<evidence type="ECO:0000313" key="3">
    <source>
        <dbReference type="Proteomes" id="UP000055048"/>
    </source>
</evidence>
<evidence type="ECO:0000256" key="1">
    <source>
        <dbReference type="SAM" id="Phobius"/>
    </source>
</evidence>
<dbReference type="OrthoDB" id="10270798at2759"/>
<accession>A0A0V0TUJ7</accession>